<dbReference type="GO" id="GO:0006417">
    <property type="term" value="P:regulation of translation"/>
    <property type="evidence" value="ECO:0007669"/>
    <property type="project" value="UniProtKB-KW"/>
</dbReference>
<keyword evidence="6 16" id="KW-0678">Repressor</keyword>
<evidence type="ECO:0000256" key="3">
    <source>
        <dbReference type="ARBA" id="ARBA00007682"/>
    </source>
</evidence>
<dbReference type="GO" id="GO:2000036">
    <property type="term" value="P:regulation of stem cell population maintenance"/>
    <property type="evidence" value="ECO:0007669"/>
    <property type="project" value="UniProtKB-ARBA"/>
</dbReference>
<dbReference type="FunFam" id="2.30.30.1020:FF:000002">
    <property type="entry name" value="CCR4-NOT transcription complex subunit 3"/>
    <property type="match status" value="1"/>
</dbReference>
<feature type="compositionally biased region" description="Low complexity" evidence="18">
    <location>
        <begin position="261"/>
        <end position="295"/>
    </location>
</feature>
<feature type="region of interest" description="Disordered" evidence="18">
    <location>
        <begin position="373"/>
        <end position="399"/>
    </location>
</feature>
<feature type="compositionally biased region" description="Polar residues" evidence="18">
    <location>
        <begin position="583"/>
        <end position="615"/>
    </location>
</feature>
<feature type="region of interest" description="Disordered" evidence="18">
    <location>
        <begin position="246"/>
        <end position="358"/>
    </location>
</feature>
<feature type="region of interest" description="Disordered" evidence="18">
    <location>
        <begin position="530"/>
        <end position="615"/>
    </location>
</feature>
<dbReference type="PIRSF" id="PIRSF005290">
    <property type="entry name" value="NOT_su_3_5"/>
    <property type="match status" value="1"/>
</dbReference>
<evidence type="ECO:0000256" key="6">
    <source>
        <dbReference type="ARBA" id="ARBA00022491"/>
    </source>
</evidence>
<protein>
    <recommendedName>
        <fullName evidence="13">CCR4-NOT transcription complex subunit 3</fullName>
    </recommendedName>
    <alternativeName>
        <fullName evidence="14">CCR4-associated factor 3</fullName>
    </alternativeName>
</protein>
<name>A0A2B4SMQ4_STYPI</name>
<feature type="compositionally biased region" description="Low complexity" evidence="18">
    <location>
        <begin position="530"/>
        <end position="548"/>
    </location>
</feature>
<dbReference type="AlphaFoldDB" id="A0A2B4SMQ4"/>
<dbReference type="InterPro" id="IPR038635">
    <property type="entry name" value="CCR4-NOT_su2/3/5_C_sf"/>
</dbReference>
<dbReference type="STRING" id="50429.A0A2B4SMQ4"/>
<gene>
    <name evidence="21" type="primary">Cnot3</name>
    <name evidence="21" type="ORF">AWC38_SpisGene4591</name>
</gene>
<reference evidence="22" key="1">
    <citation type="journal article" date="2017" name="bioRxiv">
        <title>Comparative analysis of the genomes of Stylophora pistillata and Acropora digitifera provides evidence for extensive differences between species of corals.</title>
        <authorList>
            <person name="Voolstra C.R."/>
            <person name="Li Y."/>
            <person name="Liew Y.J."/>
            <person name="Baumgarten S."/>
            <person name="Zoccola D."/>
            <person name="Flot J.-F."/>
            <person name="Tambutte S."/>
            <person name="Allemand D."/>
            <person name="Aranda M."/>
        </authorList>
    </citation>
    <scope>NUCLEOTIDE SEQUENCE [LARGE SCALE GENOMIC DNA]</scope>
</reference>
<evidence type="ECO:0000256" key="4">
    <source>
        <dbReference type="ARBA" id="ARBA00022473"/>
    </source>
</evidence>
<keyword evidence="7" id="KW-0597">Phosphoprotein</keyword>
<evidence type="ECO:0000256" key="13">
    <source>
        <dbReference type="ARBA" id="ARBA00071433"/>
    </source>
</evidence>
<evidence type="ECO:0000256" key="11">
    <source>
        <dbReference type="ARBA" id="ARBA00023163"/>
    </source>
</evidence>
<evidence type="ECO:0000256" key="17">
    <source>
        <dbReference type="SAM" id="Coils"/>
    </source>
</evidence>
<evidence type="ECO:0000256" key="1">
    <source>
        <dbReference type="ARBA" id="ARBA00004123"/>
    </source>
</evidence>
<evidence type="ECO:0000256" key="10">
    <source>
        <dbReference type="ARBA" id="ARBA00023158"/>
    </source>
</evidence>
<evidence type="ECO:0000256" key="8">
    <source>
        <dbReference type="ARBA" id="ARBA00022845"/>
    </source>
</evidence>
<feature type="domain" description="CCR4-Not complex component Not N-terminal" evidence="19">
    <location>
        <begin position="4"/>
        <end position="232"/>
    </location>
</feature>
<dbReference type="InterPro" id="IPR012270">
    <property type="entry name" value="CCR4-NOT_su3/5"/>
</dbReference>
<dbReference type="InterPro" id="IPR007207">
    <property type="entry name" value="Not_N"/>
</dbReference>
<dbReference type="Pfam" id="PF04153">
    <property type="entry name" value="NOT2_3_5_C"/>
    <property type="match status" value="1"/>
</dbReference>
<dbReference type="GO" id="GO:0031047">
    <property type="term" value="P:regulatory ncRNA-mediated gene silencing"/>
    <property type="evidence" value="ECO:0007669"/>
    <property type="project" value="UniProtKB-KW"/>
</dbReference>
<evidence type="ECO:0000256" key="7">
    <source>
        <dbReference type="ARBA" id="ARBA00022553"/>
    </source>
</evidence>
<accession>A0A2B4SMQ4</accession>
<dbReference type="InterPro" id="IPR040168">
    <property type="entry name" value="Not2/3/5"/>
</dbReference>
<dbReference type="OrthoDB" id="293823at2759"/>
<evidence type="ECO:0000259" key="20">
    <source>
        <dbReference type="Pfam" id="PF04153"/>
    </source>
</evidence>
<keyword evidence="17" id="KW-0175">Coiled coil</keyword>
<evidence type="ECO:0000259" key="19">
    <source>
        <dbReference type="Pfam" id="PF04065"/>
    </source>
</evidence>
<evidence type="ECO:0000256" key="14">
    <source>
        <dbReference type="ARBA" id="ARBA00083548"/>
    </source>
</evidence>
<dbReference type="Gene3D" id="2.30.30.1020">
    <property type="entry name" value="CCR4-NOT complex subunit 2/3/5, C-terminal domain"/>
    <property type="match status" value="1"/>
</dbReference>
<feature type="compositionally biased region" description="Polar residues" evidence="18">
    <location>
        <begin position="555"/>
        <end position="575"/>
    </location>
</feature>
<dbReference type="EMBL" id="LSMT01000047">
    <property type="protein sequence ID" value="PFX30646.1"/>
    <property type="molecule type" value="Genomic_DNA"/>
</dbReference>
<feature type="region of interest" description="Disordered" evidence="18">
    <location>
        <begin position="631"/>
        <end position="657"/>
    </location>
</feature>
<dbReference type="Pfam" id="PF04065">
    <property type="entry name" value="Not3"/>
    <property type="match status" value="1"/>
</dbReference>
<sequence>MADKRKLQGEIDRCLKKVQEGVETFEDIWKKVHSASNANQKEKYEADLKKEIKKLQRLRDQIKTWMASNDIKDKRTLQENRKLIETQMERFKVVERETKTKAYSKEGLGLAAKIDPATKEREEASIWITEVLERLQIEVDQIESEIEQVYAGSRKKKLDRDRQDKVDELQEWAGRHRHHNQQWETILRMLDNCTIQPDDIKKLQEDMDYYLDCYKEPDFQENEFMYDDFDLEENIAALNTLATSPTEDDDLIVNHNHVPMSPSSTVPPSSPGTPGTPSIPTTPTTTTGPNSGTGTKINLSSPRKNSKNESLQANSLPNNSPPRTSAFKMNNSSQPAVTQTSSATAPGPTIIKASNTPAKVVNSTIHTNAVENHEASNGEEPVQKSSQPNTPPPPVSGYAVAAGAQQNHVECAPTSPVVSVVPTRPVNHISSASTTVANSLSWTSSVPGNATDLSTHTNHFPESESAASSMADFVSSIASLSITTPPTISTAVPPPQSNSLPPASSTSLSSVLGMKPATTATQVPIQSVSTSLTSSLPPSSVPVSAQASDPGGFNLSMTTPLSSNSGPVIPSSTMSKGGEPLVSSANPPASILSGSHLMSNSGPTQQPSTSNSFSSLKSMAAQAVATAGLNNSISTPTTDYSTESRGLFDTSNSQTTDKTKALQETNTAHLQPLLGVAPLGPVPLNKERCYQLAMVEAAYHHQPQPADSEKVRPYLQRSPYPTPAHHHQHPPQHVDSIEFFQRLSTETLFFIFYYQEGTRAQYLAAKALKKQSWRFHTKYMMWFQRHEEPKAITDEYEQGTYIYFDYEKWGQRKKEGFTFEYRYLEDKELP</sequence>
<feature type="domain" description="NOT2/NOT3/NOT5 C-terminal" evidence="20">
    <location>
        <begin position="699"/>
        <end position="824"/>
    </location>
</feature>
<comment type="subunit">
    <text evidence="15">Component of the CCR4-NOT complex; distinct complexes seem to exist that differ in the participation of probably mutually exclusive catalytic subunits. In the complex interacts directly with CNOT2. Interacts with TIP120B and NANOS2. Interacts with EBF1. Interacts in an RNA-independent manner with BICC1 (via KH domains).</text>
</comment>
<evidence type="ECO:0000256" key="2">
    <source>
        <dbReference type="ARBA" id="ARBA00004201"/>
    </source>
</evidence>
<dbReference type="GO" id="GO:0006355">
    <property type="term" value="P:regulation of DNA-templated transcription"/>
    <property type="evidence" value="ECO:0007669"/>
    <property type="project" value="InterPro"/>
</dbReference>
<evidence type="ECO:0000256" key="15">
    <source>
        <dbReference type="ARBA" id="ARBA00093549"/>
    </source>
</evidence>
<evidence type="ECO:0000256" key="18">
    <source>
        <dbReference type="SAM" id="MobiDB-lite"/>
    </source>
</evidence>
<comment type="similarity">
    <text evidence="3 16">Belongs to the CNOT2/3/5 family.</text>
</comment>
<dbReference type="GO" id="GO:0005829">
    <property type="term" value="C:cytosol"/>
    <property type="evidence" value="ECO:0007669"/>
    <property type="project" value="UniProtKB-ARBA"/>
</dbReference>
<comment type="subcellular location">
    <subcellularLocation>
        <location evidence="2">Cytoplasm</location>
        <location evidence="2">P-body</location>
    </subcellularLocation>
    <subcellularLocation>
        <location evidence="1 16">Nucleus</location>
    </subcellularLocation>
</comment>
<evidence type="ECO:0000256" key="12">
    <source>
        <dbReference type="ARBA" id="ARBA00023242"/>
    </source>
</evidence>
<keyword evidence="12 16" id="KW-0539">Nucleus</keyword>
<dbReference type="PANTHER" id="PTHR23326">
    <property type="entry name" value="CCR4 NOT-RELATED"/>
    <property type="match status" value="1"/>
</dbReference>
<evidence type="ECO:0000313" key="22">
    <source>
        <dbReference type="Proteomes" id="UP000225706"/>
    </source>
</evidence>
<keyword evidence="10" id="KW-0943">RNA-mediated gene silencing</keyword>
<keyword evidence="8" id="KW-0810">Translation regulation</keyword>
<keyword evidence="9 16" id="KW-0805">Transcription regulation</keyword>
<keyword evidence="22" id="KW-1185">Reference proteome</keyword>
<dbReference type="Proteomes" id="UP000225706">
    <property type="component" value="Unassembled WGS sequence"/>
</dbReference>
<feature type="region of interest" description="Disordered" evidence="18">
    <location>
        <begin position="488"/>
        <end position="510"/>
    </location>
</feature>
<evidence type="ECO:0000256" key="5">
    <source>
        <dbReference type="ARBA" id="ARBA00022490"/>
    </source>
</evidence>
<keyword evidence="5 16" id="KW-0963">Cytoplasm</keyword>
<dbReference type="InterPro" id="IPR007282">
    <property type="entry name" value="NOT2/3/5_C"/>
</dbReference>
<keyword evidence="11 16" id="KW-0804">Transcription</keyword>
<evidence type="ECO:0000313" key="21">
    <source>
        <dbReference type="EMBL" id="PFX30646.1"/>
    </source>
</evidence>
<evidence type="ECO:0000256" key="16">
    <source>
        <dbReference type="PIRNR" id="PIRNR005290"/>
    </source>
</evidence>
<dbReference type="GO" id="GO:0000932">
    <property type="term" value="C:P-body"/>
    <property type="evidence" value="ECO:0007669"/>
    <property type="project" value="UniProtKB-SubCell"/>
</dbReference>
<organism evidence="21 22">
    <name type="scientific">Stylophora pistillata</name>
    <name type="common">Smooth cauliflower coral</name>
    <dbReference type="NCBI Taxonomy" id="50429"/>
    <lineage>
        <taxon>Eukaryota</taxon>
        <taxon>Metazoa</taxon>
        <taxon>Cnidaria</taxon>
        <taxon>Anthozoa</taxon>
        <taxon>Hexacorallia</taxon>
        <taxon>Scleractinia</taxon>
        <taxon>Astrocoeniina</taxon>
        <taxon>Pocilloporidae</taxon>
        <taxon>Stylophora</taxon>
    </lineage>
</organism>
<dbReference type="GO" id="GO:0030015">
    <property type="term" value="C:CCR4-NOT core complex"/>
    <property type="evidence" value="ECO:0007669"/>
    <property type="project" value="UniProtKB-UniRule"/>
</dbReference>
<feature type="compositionally biased region" description="Polar residues" evidence="18">
    <location>
        <begin position="296"/>
        <end position="344"/>
    </location>
</feature>
<proteinExistence type="inferred from homology"/>
<keyword evidence="4" id="KW-0217">Developmental protein</keyword>
<comment type="caution">
    <text evidence="21">The sequence shown here is derived from an EMBL/GenBank/DDBJ whole genome shotgun (WGS) entry which is preliminary data.</text>
</comment>
<dbReference type="GO" id="GO:0005634">
    <property type="term" value="C:nucleus"/>
    <property type="evidence" value="ECO:0007669"/>
    <property type="project" value="UniProtKB-SubCell"/>
</dbReference>
<feature type="coiled-coil region" evidence="17">
    <location>
        <begin position="38"/>
        <end position="68"/>
    </location>
</feature>
<evidence type="ECO:0000256" key="9">
    <source>
        <dbReference type="ARBA" id="ARBA00023015"/>
    </source>
</evidence>